<dbReference type="GO" id="GO:0080044">
    <property type="term" value="F:quercetin 7-O-glucosyltransferase activity"/>
    <property type="evidence" value="ECO:0007669"/>
    <property type="project" value="TreeGrafter"/>
</dbReference>
<protein>
    <submittedName>
        <fullName evidence="4">Uncharacterized protein</fullName>
    </submittedName>
</protein>
<evidence type="ECO:0000256" key="3">
    <source>
        <dbReference type="RuleBase" id="RU003718"/>
    </source>
</evidence>
<reference evidence="4" key="1">
    <citation type="journal article" date="2008" name="BMC Genomics">
        <title>A conifer genomics resource of 200,000 spruce (Picea spp.) ESTs and 6,464 high-quality, sequence-finished full-length cDNAs for Sitka spruce (Picea sitchensis).</title>
        <authorList>
            <person name="Ralph S.G."/>
            <person name="Chun H.J."/>
            <person name="Kolosova N."/>
            <person name="Cooper D."/>
            <person name="Oddy C."/>
            <person name="Ritland C.E."/>
            <person name="Kirkpatrick R."/>
            <person name="Moore R."/>
            <person name="Barber S."/>
            <person name="Holt R.A."/>
            <person name="Jones S.J."/>
            <person name="Marra M.A."/>
            <person name="Douglas C.J."/>
            <person name="Ritland K."/>
            <person name="Bohlmann J."/>
        </authorList>
    </citation>
    <scope>NUCLEOTIDE SEQUENCE</scope>
    <source>
        <tissue evidence="4">Green portion of the leader tissue</tissue>
    </source>
</reference>
<dbReference type="FunFam" id="3.40.50.2000:FF:000040">
    <property type="entry name" value="UDP-glycosyltransferase 76C1"/>
    <property type="match status" value="1"/>
</dbReference>
<name>A9NVD1_PICSI</name>
<organism evidence="4">
    <name type="scientific">Picea sitchensis</name>
    <name type="common">Sitka spruce</name>
    <name type="synonym">Pinus sitchensis</name>
    <dbReference type="NCBI Taxonomy" id="3332"/>
    <lineage>
        <taxon>Eukaryota</taxon>
        <taxon>Viridiplantae</taxon>
        <taxon>Streptophyta</taxon>
        <taxon>Embryophyta</taxon>
        <taxon>Tracheophyta</taxon>
        <taxon>Spermatophyta</taxon>
        <taxon>Pinopsida</taxon>
        <taxon>Pinidae</taxon>
        <taxon>Conifers I</taxon>
        <taxon>Pinales</taxon>
        <taxon>Pinaceae</taxon>
        <taxon>Picea</taxon>
    </lineage>
</organism>
<dbReference type="AlphaFoldDB" id="A9NVD1"/>
<evidence type="ECO:0000256" key="1">
    <source>
        <dbReference type="ARBA" id="ARBA00009995"/>
    </source>
</evidence>
<evidence type="ECO:0000256" key="2">
    <source>
        <dbReference type="ARBA" id="ARBA00022679"/>
    </source>
</evidence>
<dbReference type="GO" id="GO:0080043">
    <property type="term" value="F:quercetin 3-O-glucosyltransferase activity"/>
    <property type="evidence" value="ECO:0007669"/>
    <property type="project" value="TreeGrafter"/>
</dbReference>
<dbReference type="CDD" id="cd03784">
    <property type="entry name" value="GT1_Gtf-like"/>
    <property type="match status" value="1"/>
</dbReference>
<keyword evidence="2 3" id="KW-0808">Transferase</keyword>
<dbReference type="SUPFAM" id="SSF53756">
    <property type="entry name" value="UDP-Glycosyltransferase/glycogen phosphorylase"/>
    <property type="match status" value="1"/>
</dbReference>
<accession>A9NVD1</accession>
<sequence>MEQIITCIPGMPPLRVKDLPTSFRHKDMTEFLTSEAQATLEADLVLLNTFDELDRPILDALLKRLPALYTIGPLVLQTESGNDKISDISASLWTEETGCVRWLDCQKPYSVIYVCFGSIAVMSDQELLELAWGLEASNQPFLWVIRPDLIHGHSAVLPSEFLEKVKDRSFLVRWAPQMKVLSHPSVGGFLTHSGWNSTLESICAGVPMISWPFLAEQPTNRRFVSGVWNIGMAMNEVVRREDVEDMVRRLMNGEEGRQMRKRIGELRDESMRAVGKGGSSYNNMEKFLKEIQMGLIDS</sequence>
<evidence type="ECO:0000313" key="4">
    <source>
        <dbReference type="EMBL" id="ABK24592.1"/>
    </source>
</evidence>
<dbReference type="EMBL" id="EF085285">
    <property type="protein sequence ID" value="ABK24592.1"/>
    <property type="molecule type" value="mRNA"/>
</dbReference>
<dbReference type="InterPro" id="IPR035595">
    <property type="entry name" value="UDP_glycos_trans_CS"/>
</dbReference>
<comment type="similarity">
    <text evidence="1 3">Belongs to the UDP-glycosyltransferase family.</text>
</comment>
<dbReference type="PANTHER" id="PTHR11926:SF774">
    <property type="entry name" value="UDP-GLYCOSYLTRANSFERASE 85A1-RELATED"/>
    <property type="match status" value="1"/>
</dbReference>
<dbReference type="Gene3D" id="3.40.50.2000">
    <property type="entry name" value="Glycogen Phosphorylase B"/>
    <property type="match status" value="2"/>
</dbReference>
<keyword evidence="3" id="KW-0328">Glycosyltransferase</keyword>
<dbReference type="PROSITE" id="PS00375">
    <property type="entry name" value="UDPGT"/>
    <property type="match status" value="1"/>
</dbReference>
<dbReference type="CAZy" id="GT1">
    <property type="family name" value="Glycosyltransferase Family 1"/>
</dbReference>
<proteinExistence type="evidence at transcript level"/>
<dbReference type="PANTHER" id="PTHR11926">
    <property type="entry name" value="GLUCOSYL/GLUCURONOSYL TRANSFERASES"/>
    <property type="match status" value="1"/>
</dbReference>
<dbReference type="InterPro" id="IPR002213">
    <property type="entry name" value="UDP_glucos_trans"/>
</dbReference>
<dbReference type="Pfam" id="PF00201">
    <property type="entry name" value="UDPGT"/>
    <property type="match status" value="1"/>
</dbReference>